<gene>
    <name evidence="2" type="ORF">B2G52_10500</name>
</gene>
<name>A0AAU8VHH2_NEILA</name>
<evidence type="ECO:0000313" key="3">
    <source>
        <dbReference type="Proteomes" id="UP000191249"/>
    </source>
</evidence>
<evidence type="ECO:0000256" key="1">
    <source>
        <dbReference type="SAM" id="MobiDB-lite"/>
    </source>
</evidence>
<reference evidence="2 3" key="1">
    <citation type="submission" date="2017-03" db="EMBL/GenBank/DDBJ databases">
        <title>N. lactamica Y92-1009 whole genome sequence.</title>
        <authorList>
            <person name="Pandey A.K."/>
            <person name="Read R.C."/>
        </authorList>
    </citation>
    <scope>NUCLEOTIDE SEQUENCE [LARGE SCALE GENOMIC DNA]</scope>
    <source>
        <strain evidence="2 3">Y92-1009</strain>
    </source>
</reference>
<organism evidence="2 3">
    <name type="scientific">Neisseria lactamica</name>
    <dbReference type="NCBI Taxonomy" id="486"/>
    <lineage>
        <taxon>Bacteria</taxon>
        <taxon>Pseudomonadati</taxon>
        <taxon>Pseudomonadota</taxon>
        <taxon>Betaproteobacteria</taxon>
        <taxon>Neisseriales</taxon>
        <taxon>Neisseriaceae</taxon>
        <taxon>Neisseria</taxon>
    </lineage>
</organism>
<dbReference type="Proteomes" id="UP000191249">
    <property type="component" value="Chromosome"/>
</dbReference>
<proteinExistence type="predicted"/>
<protein>
    <submittedName>
        <fullName evidence="2">Uncharacterized protein</fullName>
    </submittedName>
</protein>
<sequence>MPRKARTPEDFTITPSPPPRRQERLDRRRAEYRAAEIYKLYNDKISPFQLACLKIIFRIEKTLKIFKIFPRIKQTARKYFLYKNFNI</sequence>
<dbReference type="EMBL" id="CP019894">
    <property type="protein sequence ID" value="ARB05242.1"/>
    <property type="molecule type" value="Genomic_DNA"/>
</dbReference>
<dbReference type="AlphaFoldDB" id="A0AAU8VHH2"/>
<evidence type="ECO:0000313" key="2">
    <source>
        <dbReference type="EMBL" id="ARB05242.1"/>
    </source>
</evidence>
<feature type="region of interest" description="Disordered" evidence="1">
    <location>
        <begin position="1"/>
        <end position="26"/>
    </location>
</feature>
<accession>A0AAU8VHH2</accession>